<organism evidence="2 3">
    <name type="scientific">Shewanella algicola</name>
    <dbReference type="NCBI Taxonomy" id="640633"/>
    <lineage>
        <taxon>Bacteria</taxon>
        <taxon>Pseudomonadati</taxon>
        <taxon>Pseudomonadota</taxon>
        <taxon>Gammaproteobacteria</taxon>
        <taxon>Alteromonadales</taxon>
        <taxon>Shewanellaceae</taxon>
        <taxon>Shewanella</taxon>
    </lineage>
</organism>
<sequence length="408" mass="47120">MAFLFSPKSRAFNDESLESYLLRVVAENFFDSYEQLSLAIREELHELDFEAHGAFPIDLKRLNVYHAKHNSHFRMRALGLLESLLGLPQFEIQKLALLKSDRTVIGLSAVHKNGVDIPLSFIRYHSTMGTDAIPVCPHCLSDEPYIRQIWHLTPIEACAKHKCQLLHQCSECSIPINYIENESISHCVCGFEFAKGCVKPASNDEVELATKLMSYKEDENSLFKSVSISQRFASLAWFQRRYLKNEDFPFNAAVTYFKAWPQNVFDELNLMTLNADNKLIDLFNRTSFRFIYGELIMGLPHIYRDEKETHFIRQTVLEFLSRLVAAHPKSKKPNVADMLVSISEAAVILGTTHEQIYRLYQDGVLSSSFRHKMKYRIDPQAAIFYLRQVVEYKNSFGSSDQRMYVSAW</sequence>
<comment type="caution">
    <text evidence="2">The sequence shown here is derived from an EMBL/GenBank/DDBJ whole genome shotgun (WGS) entry which is preliminary data.</text>
</comment>
<evidence type="ECO:0000313" key="3">
    <source>
        <dbReference type="Proteomes" id="UP001139408"/>
    </source>
</evidence>
<keyword evidence="3" id="KW-1185">Reference proteome</keyword>
<dbReference type="EMBL" id="JAKILJ010000057">
    <property type="protein sequence ID" value="MCL1107348.1"/>
    <property type="molecule type" value="Genomic_DNA"/>
</dbReference>
<evidence type="ECO:0000313" key="2">
    <source>
        <dbReference type="EMBL" id="MCL1107348.1"/>
    </source>
</evidence>
<protein>
    <submittedName>
        <fullName evidence="2">TniQ family protein</fullName>
    </submittedName>
</protein>
<dbReference type="Proteomes" id="UP001139408">
    <property type="component" value="Unassembled WGS sequence"/>
</dbReference>
<name>A0A9X2CE54_9GAMM</name>
<proteinExistence type="predicted"/>
<dbReference type="AlphaFoldDB" id="A0A9X2CE54"/>
<gene>
    <name evidence="2" type="ORF">L2749_19205</name>
</gene>
<evidence type="ECO:0000259" key="1">
    <source>
        <dbReference type="Pfam" id="PF06527"/>
    </source>
</evidence>
<reference evidence="2" key="1">
    <citation type="submission" date="2022-01" db="EMBL/GenBank/DDBJ databases">
        <title>Whole genome-based taxonomy of the Shewanellaceae.</title>
        <authorList>
            <person name="Martin-Rodriguez A.J."/>
        </authorList>
    </citation>
    <scope>NUCLEOTIDE SEQUENCE</scope>
    <source>
        <strain evidence="2">DSM 23803</strain>
    </source>
</reference>
<accession>A0A9X2CE54</accession>
<dbReference type="Pfam" id="PF06527">
    <property type="entry name" value="TniQ"/>
    <property type="match status" value="1"/>
</dbReference>
<dbReference type="InterPro" id="IPR009492">
    <property type="entry name" value="TniQ"/>
</dbReference>
<feature type="domain" description="TniQ" evidence="1">
    <location>
        <begin position="12"/>
        <end position="165"/>
    </location>
</feature>
<dbReference type="RefSeq" id="WP_188923203.1">
    <property type="nucleotide sequence ID" value="NZ_BMQI01000066.1"/>
</dbReference>